<dbReference type="RefSeq" id="WP_015770432.1">
    <property type="nucleotide sequence ID" value="NC_013192.1"/>
</dbReference>
<accession>C7NDY5</accession>
<gene>
    <name evidence="1" type="ordered locus">Lebu_2248</name>
</gene>
<reference evidence="1 2" key="1">
    <citation type="journal article" date="2009" name="Stand. Genomic Sci.">
        <title>Complete genome sequence of Leptotrichia buccalis type strain (C-1013-b).</title>
        <authorList>
            <person name="Ivanova N."/>
            <person name="Gronow S."/>
            <person name="Lapidus A."/>
            <person name="Copeland A."/>
            <person name="Glavina Del Rio T."/>
            <person name="Nolan M."/>
            <person name="Lucas S."/>
            <person name="Chen F."/>
            <person name="Tice H."/>
            <person name="Cheng J.F."/>
            <person name="Saunders E."/>
            <person name="Bruce D."/>
            <person name="Goodwin L."/>
            <person name="Brettin T."/>
            <person name="Detter J.C."/>
            <person name="Han C."/>
            <person name="Pitluck S."/>
            <person name="Mikhailova N."/>
            <person name="Pati A."/>
            <person name="Mavrommatis K."/>
            <person name="Chen A."/>
            <person name="Palaniappan K."/>
            <person name="Land M."/>
            <person name="Hauser L."/>
            <person name="Chang Y.J."/>
            <person name="Jeffries C.D."/>
            <person name="Chain P."/>
            <person name="Rohde C."/>
            <person name="Goker M."/>
            <person name="Bristow J."/>
            <person name="Eisen J.A."/>
            <person name="Markowitz V."/>
            <person name="Hugenholtz P."/>
            <person name="Kyrpides N.C."/>
            <person name="Klenk H.P."/>
        </authorList>
    </citation>
    <scope>NUCLEOTIDE SEQUENCE [LARGE SCALE GENOMIC DNA]</scope>
    <source>
        <strain evidence="2">ATCC 14201 / DSM 1135 / JCM 12969 / NCTC 10249 / C-1013-b</strain>
    </source>
</reference>
<name>C7NDY5_LEPBD</name>
<dbReference type="Proteomes" id="UP000001910">
    <property type="component" value="Chromosome"/>
</dbReference>
<dbReference type="EMBL" id="CP001685">
    <property type="protein sequence ID" value="ACV40099.1"/>
    <property type="molecule type" value="Genomic_DNA"/>
</dbReference>
<evidence type="ECO:0000313" key="2">
    <source>
        <dbReference type="Proteomes" id="UP000001910"/>
    </source>
</evidence>
<evidence type="ECO:0000313" key="1">
    <source>
        <dbReference type="EMBL" id="ACV40099.1"/>
    </source>
</evidence>
<dbReference type="AlphaFoldDB" id="C7NDY5"/>
<dbReference type="OrthoDB" id="81578at2"/>
<sequence>MKLKELFKNQNIDNMELKELLESLNYEDFNKLLKNTENSKNIDFYVNLQDFLIKEKQKELIEKGVF</sequence>
<keyword evidence="2" id="KW-1185">Reference proteome</keyword>
<dbReference type="KEGG" id="lba:Lebu_2248"/>
<protein>
    <submittedName>
        <fullName evidence="1">Uncharacterized protein</fullName>
    </submittedName>
</protein>
<proteinExistence type="predicted"/>
<organism evidence="1 2">
    <name type="scientific">Leptotrichia buccalis (strain ATCC 14201 / DSM 1135 / JCM 12969 / NCTC 10249 / C-1013-b)</name>
    <dbReference type="NCBI Taxonomy" id="523794"/>
    <lineage>
        <taxon>Bacteria</taxon>
        <taxon>Fusobacteriati</taxon>
        <taxon>Fusobacteriota</taxon>
        <taxon>Fusobacteriia</taxon>
        <taxon>Fusobacteriales</taxon>
        <taxon>Leptotrichiaceae</taxon>
        <taxon>Leptotrichia</taxon>
    </lineage>
</organism>
<dbReference type="HOGENOM" id="CLU_2825848_0_0_0"/>
<dbReference type="STRING" id="523794.Lebu_2248"/>